<organism evidence="11 12">
    <name type="scientific">Penstemon smallii</name>
    <dbReference type="NCBI Taxonomy" id="265156"/>
    <lineage>
        <taxon>Eukaryota</taxon>
        <taxon>Viridiplantae</taxon>
        <taxon>Streptophyta</taxon>
        <taxon>Embryophyta</taxon>
        <taxon>Tracheophyta</taxon>
        <taxon>Spermatophyta</taxon>
        <taxon>Magnoliopsida</taxon>
        <taxon>eudicotyledons</taxon>
        <taxon>Gunneridae</taxon>
        <taxon>Pentapetalae</taxon>
        <taxon>asterids</taxon>
        <taxon>lamiids</taxon>
        <taxon>Lamiales</taxon>
        <taxon>Plantaginaceae</taxon>
        <taxon>Cheloneae</taxon>
        <taxon>Penstemon</taxon>
    </lineage>
</organism>
<keyword evidence="12" id="KW-1185">Reference proteome</keyword>
<evidence type="ECO:0000256" key="4">
    <source>
        <dbReference type="ARBA" id="ARBA00022679"/>
    </source>
</evidence>
<protein>
    <recommendedName>
        <fullName evidence="3">RBR-type E3 ubiquitin transferase</fullName>
        <ecNumber evidence="3">2.3.2.31</ecNumber>
    </recommendedName>
</protein>
<evidence type="ECO:0000313" key="12">
    <source>
        <dbReference type="Proteomes" id="UP001634393"/>
    </source>
</evidence>
<name>A0ABD3S6Z6_9LAMI</name>
<accession>A0ABD3S6Z6</accession>
<evidence type="ECO:0000256" key="5">
    <source>
        <dbReference type="ARBA" id="ARBA00022723"/>
    </source>
</evidence>
<sequence>MISSNACGKHFFCSNCWIIYIHISINDSGPGCLNLSCLTPPQARKWCVGPGCDFVVQYEYYGGDENLYDVTCDCSNKFYWNCTKESHRTVDCKTVEERKSVAWILANTKACPKCKRAIEKNEGCNRMTCISPCLFEFCWACLGPFKDNHVCSTTTDYTTGTITNDEKINREKVVHSEKTTPRSYYERWTYYDRLMKRDQIFECRRVLKWSYAYGYYMPENEKWKKNFFEYLLKEAESALKSLRLCAEQ</sequence>
<dbReference type="Gene3D" id="1.20.120.1750">
    <property type="match status" value="2"/>
</dbReference>
<dbReference type="PANTHER" id="PTHR11685">
    <property type="entry name" value="RBR FAMILY RING FINGER AND IBR DOMAIN-CONTAINING"/>
    <property type="match status" value="1"/>
</dbReference>
<dbReference type="GO" id="GO:0008270">
    <property type="term" value="F:zinc ion binding"/>
    <property type="evidence" value="ECO:0007669"/>
    <property type="project" value="UniProtKB-KW"/>
</dbReference>
<dbReference type="SUPFAM" id="SSF57850">
    <property type="entry name" value="RING/U-box"/>
    <property type="match status" value="1"/>
</dbReference>
<evidence type="ECO:0000259" key="10">
    <source>
        <dbReference type="PROSITE" id="PS51873"/>
    </source>
</evidence>
<dbReference type="Proteomes" id="UP001634393">
    <property type="component" value="Unassembled WGS sequence"/>
</dbReference>
<reference evidence="11 12" key="1">
    <citation type="submission" date="2024-12" db="EMBL/GenBank/DDBJ databases">
        <title>The unique morphological basis and parallel evolutionary history of personate flowers in Penstemon.</title>
        <authorList>
            <person name="Depatie T.H."/>
            <person name="Wessinger C.A."/>
        </authorList>
    </citation>
    <scope>NUCLEOTIDE SEQUENCE [LARGE SCALE GENOMIC DNA]</scope>
    <source>
        <strain evidence="11">WTNN_2</strain>
        <tissue evidence="11">Leaf</tissue>
    </source>
</reference>
<evidence type="ECO:0000256" key="2">
    <source>
        <dbReference type="ARBA" id="ARBA00001947"/>
    </source>
</evidence>
<gene>
    <name evidence="11" type="ORF">ACJIZ3_006028</name>
</gene>
<proteinExistence type="predicted"/>
<dbReference type="EC" id="2.3.2.31" evidence="3"/>
<dbReference type="Pfam" id="PF22191">
    <property type="entry name" value="IBR_1"/>
    <property type="match status" value="1"/>
</dbReference>
<dbReference type="InterPro" id="IPR044066">
    <property type="entry name" value="TRIAD_supradom"/>
</dbReference>
<evidence type="ECO:0000256" key="3">
    <source>
        <dbReference type="ARBA" id="ARBA00012251"/>
    </source>
</evidence>
<evidence type="ECO:0000256" key="9">
    <source>
        <dbReference type="ARBA" id="ARBA00022833"/>
    </source>
</evidence>
<keyword evidence="7" id="KW-0863">Zinc-finger</keyword>
<keyword evidence="9" id="KW-0862">Zinc</keyword>
<dbReference type="EMBL" id="JBJXBP010000007">
    <property type="protein sequence ID" value="KAL3820123.1"/>
    <property type="molecule type" value="Genomic_DNA"/>
</dbReference>
<dbReference type="SMART" id="SM00647">
    <property type="entry name" value="IBR"/>
    <property type="match status" value="2"/>
</dbReference>
<feature type="domain" description="RING-type" evidence="10">
    <location>
        <begin position="1"/>
        <end position="166"/>
    </location>
</feature>
<keyword evidence="8" id="KW-0833">Ubl conjugation pathway</keyword>
<evidence type="ECO:0000256" key="6">
    <source>
        <dbReference type="ARBA" id="ARBA00022737"/>
    </source>
</evidence>
<evidence type="ECO:0000313" key="11">
    <source>
        <dbReference type="EMBL" id="KAL3820123.1"/>
    </source>
</evidence>
<dbReference type="GO" id="GO:0061630">
    <property type="term" value="F:ubiquitin protein ligase activity"/>
    <property type="evidence" value="ECO:0007669"/>
    <property type="project" value="UniProtKB-EC"/>
</dbReference>
<keyword evidence="5" id="KW-0479">Metal-binding</keyword>
<comment type="caution">
    <text evidence="11">The sequence shown here is derived from an EMBL/GenBank/DDBJ whole genome shotgun (WGS) entry which is preliminary data.</text>
</comment>
<keyword evidence="6" id="KW-0677">Repeat</keyword>
<dbReference type="InterPro" id="IPR031127">
    <property type="entry name" value="E3_UB_ligase_RBR"/>
</dbReference>
<evidence type="ECO:0000256" key="8">
    <source>
        <dbReference type="ARBA" id="ARBA00022786"/>
    </source>
</evidence>
<comment type="cofactor">
    <cofactor evidence="2">
        <name>Zn(2+)</name>
        <dbReference type="ChEBI" id="CHEBI:29105"/>
    </cofactor>
</comment>
<dbReference type="AlphaFoldDB" id="A0ABD3S6Z6"/>
<dbReference type="PROSITE" id="PS51873">
    <property type="entry name" value="TRIAD"/>
    <property type="match status" value="1"/>
</dbReference>
<evidence type="ECO:0000256" key="1">
    <source>
        <dbReference type="ARBA" id="ARBA00001798"/>
    </source>
</evidence>
<comment type="catalytic activity">
    <reaction evidence="1">
        <text>[E2 ubiquitin-conjugating enzyme]-S-ubiquitinyl-L-cysteine + [acceptor protein]-L-lysine = [E2 ubiquitin-conjugating enzyme]-L-cysteine + [acceptor protein]-N(6)-ubiquitinyl-L-lysine.</text>
        <dbReference type="EC" id="2.3.2.31"/>
    </reaction>
</comment>
<evidence type="ECO:0000256" key="7">
    <source>
        <dbReference type="ARBA" id="ARBA00022771"/>
    </source>
</evidence>
<dbReference type="Pfam" id="PF01485">
    <property type="entry name" value="IBR"/>
    <property type="match status" value="1"/>
</dbReference>
<keyword evidence="4" id="KW-0808">Transferase</keyword>
<dbReference type="InterPro" id="IPR002867">
    <property type="entry name" value="IBR_dom"/>
</dbReference>